<organism evidence="16 17">
    <name type="scientific">Candidatus Woesebacteria bacterium CG22_combo_CG10-13_8_21_14_all_39_10</name>
    <dbReference type="NCBI Taxonomy" id="1975059"/>
    <lineage>
        <taxon>Bacteria</taxon>
        <taxon>Candidatus Woeseibacteriota</taxon>
    </lineage>
</organism>
<evidence type="ECO:0000256" key="7">
    <source>
        <dbReference type="ARBA" id="ARBA00022723"/>
    </source>
</evidence>
<dbReference type="Gene3D" id="3.40.50.620">
    <property type="entry name" value="HUPs"/>
    <property type="match status" value="1"/>
</dbReference>
<comment type="caution">
    <text evidence="16">The sequence shown here is derived from an EMBL/GenBank/DDBJ whole genome shotgun (WGS) entry which is preliminary data.</text>
</comment>
<comment type="catalytic activity">
    <reaction evidence="13 14">
        <text>tRNA(Cys) + L-cysteine + ATP = L-cysteinyl-tRNA(Cys) + AMP + diphosphate</text>
        <dbReference type="Rhea" id="RHEA:17773"/>
        <dbReference type="Rhea" id="RHEA-COMP:9661"/>
        <dbReference type="Rhea" id="RHEA-COMP:9679"/>
        <dbReference type="ChEBI" id="CHEBI:30616"/>
        <dbReference type="ChEBI" id="CHEBI:33019"/>
        <dbReference type="ChEBI" id="CHEBI:35235"/>
        <dbReference type="ChEBI" id="CHEBI:78442"/>
        <dbReference type="ChEBI" id="CHEBI:78517"/>
        <dbReference type="ChEBI" id="CHEBI:456215"/>
        <dbReference type="EC" id="6.1.1.16"/>
    </reaction>
</comment>
<keyword evidence="5 14" id="KW-0963">Cytoplasm</keyword>
<keyword evidence="11 14" id="KW-0648">Protein biosynthesis</keyword>
<dbReference type="SUPFAM" id="SSF47323">
    <property type="entry name" value="Anticodon-binding domain of a subclass of class I aminoacyl-tRNA synthetases"/>
    <property type="match status" value="1"/>
</dbReference>
<dbReference type="GO" id="GO:0005737">
    <property type="term" value="C:cytoplasm"/>
    <property type="evidence" value="ECO:0007669"/>
    <property type="project" value="UniProtKB-SubCell"/>
</dbReference>
<evidence type="ECO:0000256" key="9">
    <source>
        <dbReference type="ARBA" id="ARBA00022833"/>
    </source>
</evidence>
<comment type="similarity">
    <text evidence="3 14">Belongs to the class-I aminoacyl-tRNA synthetase family.</text>
</comment>
<reference evidence="16 17" key="1">
    <citation type="submission" date="2017-09" db="EMBL/GenBank/DDBJ databases">
        <title>Depth-based differentiation of microbial function through sediment-hosted aquifers and enrichment of novel symbionts in the deep terrestrial subsurface.</title>
        <authorList>
            <person name="Probst A.J."/>
            <person name="Ladd B."/>
            <person name="Jarett J.K."/>
            <person name="Geller-Mcgrath D.E."/>
            <person name="Sieber C.M."/>
            <person name="Emerson J.B."/>
            <person name="Anantharaman K."/>
            <person name="Thomas B.C."/>
            <person name="Malmstrom R."/>
            <person name="Stieglmeier M."/>
            <person name="Klingl A."/>
            <person name="Woyke T."/>
            <person name="Ryan C.M."/>
            <person name="Banfield J.F."/>
        </authorList>
    </citation>
    <scope>NUCLEOTIDE SEQUENCE [LARGE SCALE GENOMIC DNA]</scope>
    <source>
        <strain evidence="16">CG22_combo_CG10-13_8_21_14_all_39_10</strain>
    </source>
</reference>
<evidence type="ECO:0000256" key="1">
    <source>
        <dbReference type="ARBA" id="ARBA00001947"/>
    </source>
</evidence>
<evidence type="ECO:0000256" key="8">
    <source>
        <dbReference type="ARBA" id="ARBA00022741"/>
    </source>
</evidence>
<evidence type="ECO:0000256" key="5">
    <source>
        <dbReference type="ARBA" id="ARBA00022490"/>
    </source>
</evidence>
<dbReference type="Pfam" id="PF09190">
    <property type="entry name" value="DALR_2"/>
    <property type="match status" value="1"/>
</dbReference>
<dbReference type="EMBL" id="PCSW01000069">
    <property type="protein sequence ID" value="PIP57583.1"/>
    <property type="molecule type" value="Genomic_DNA"/>
</dbReference>
<protein>
    <recommendedName>
        <fullName evidence="14">Cysteine--tRNA ligase</fullName>
        <ecNumber evidence="14">6.1.1.16</ecNumber>
    </recommendedName>
    <alternativeName>
        <fullName evidence="14">Cysteinyl-tRNA synthetase</fullName>
        <shortName evidence="14">CysRS</shortName>
    </alternativeName>
</protein>
<dbReference type="PANTHER" id="PTHR10890:SF3">
    <property type="entry name" value="CYSTEINE--TRNA LIGASE, CYTOPLASMIC"/>
    <property type="match status" value="1"/>
</dbReference>
<gene>
    <name evidence="14" type="primary">cysS</name>
    <name evidence="16" type="ORF">COX03_02280</name>
</gene>
<dbReference type="PRINTS" id="PR00983">
    <property type="entry name" value="TRNASYNTHCYS"/>
</dbReference>
<dbReference type="InterPro" id="IPR032678">
    <property type="entry name" value="tRNA-synt_1_cat_dom"/>
</dbReference>
<comment type="caution">
    <text evidence="14">Lacks conserved residue(s) required for the propagation of feature annotation.</text>
</comment>
<evidence type="ECO:0000256" key="2">
    <source>
        <dbReference type="ARBA" id="ARBA00004496"/>
    </source>
</evidence>
<keyword evidence="12 14" id="KW-0030">Aminoacyl-tRNA synthetase</keyword>
<feature type="short sequence motif" description="'HIGH' region" evidence="14">
    <location>
        <begin position="31"/>
        <end position="41"/>
    </location>
</feature>
<evidence type="ECO:0000256" key="14">
    <source>
        <dbReference type="HAMAP-Rule" id="MF_00041"/>
    </source>
</evidence>
<dbReference type="HAMAP" id="MF_00041">
    <property type="entry name" value="Cys_tRNA_synth"/>
    <property type="match status" value="1"/>
</dbReference>
<dbReference type="PANTHER" id="PTHR10890">
    <property type="entry name" value="CYSTEINYL-TRNA SYNTHETASE"/>
    <property type="match status" value="1"/>
</dbReference>
<keyword evidence="6 14" id="KW-0436">Ligase</keyword>
<dbReference type="SMART" id="SM00840">
    <property type="entry name" value="DALR_2"/>
    <property type="match status" value="1"/>
</dbReference>
<keyword evidence="8 14" id="KW-0547">Nucleotide-binding</keyword>
<evidence type="ECO:0000256" key="12">
    <source>
        <dbReference type="ARBA" id="ARBA00023146"/>
    </source>
</evidence>
<dbReference type="GO" id="GO:0006423">
    <property type="term" value="P:cysteinyl-tRNA aminoacylation"/>
    <property type="evidence" value="ECO:0007669"/>
    <property type="project" value="UniProtKB-UniRule"/>
</dbReference>
<evidence type="ECO:0000256" key="11">
    <source>
        <dbReference type="ARBA" id="ARBA00022917"/>
    </source>
</evidence>
<dbReference type="InterPro" id="IPR014729">
    <property type="entry name" value="Rossmann-like_a/b/a_fold"/>
</dbReference>
<comment type="cofactor">
    <cofactor evidence="1">
        <name>Zn(2+)</name>
        <dbReference type="ChEBI" id="CHEBI:29105"/>
    </cofactor>
</comment>
<name>A0A2H0BIS3_9BACT</name>
<dbReference type="AlphaFoldDB" id="A0A2H0BIS3"/>
<dbReference type="EC" id="6.1.1.16" evidence="14"/>
<evidence type="ECO:0000259" key="15">
    <source>
        <dbReference type="SMART" id="SM00840"/>
    </source>
</evidence>
<dbReference type="Pfam" id="PF01406">
    <property type="entry name" value="tRNA-synt_1e"/>
    <property type="match status" value="1"/>
</dbReference>
<evidence type="ECO:0000256" key="4">
    <source>
        <dbReference type="ARBA" id="ARBA00011245"/>
    </source>
</evidence>
<evidence type="ECO:0000256" key="10">
    <source>
        <dbReference type="ARBA" id="ARBA00022840"/>
    </source>
</evidence>
<dbReference type="FunFam" id="3.40.50.620:FF:000130">
    <property type="entry name" value="Cysteine--tRNA ligase"/>
    <property type="match status" value="1"/>
</dbReference>
<dbReference type="GO" id="GO:0004817">
    <property type="term" value="F:cysteine-tRNA ligase activity"/>
    <property type="evidence" value="ECO:0007669"/>
    <property type="project" value="UniProtKB-UniRule"/>
</dbReference>
<dbReference type="GO" id="GO:0005524">
    <property type="term" value="F:ATP binding"/>
    <property type="evidence" value="ECO:0007669"/>
    <property type="project" value="UniProtKB-UniRule"/>
</dbReference>
<keyword evidence="7" id="KW-0479">Metal-binding</keyword>
<dbReference type="SUPFAM" id="SSF52374">
    <property type="entry name" value="Nucleotidylyl transferase"/>
    <property type="match status" value="1"/>
</dbReference>
<evidence type="ECO:0000313" key="16">
    <source>
        <dbReference type="EMBL" id="PIP57583.1"/>
    </source>
</evidence>
<dbReference type="CDD" id="cd00672">
    <property type="entry name" value="CysRS_core"/>
    <property type="match status" value="1"/>
</dbReference>
<evidence type="ECO:0000256" key="6">
    <source>
        <dbReference type="ARBA" id="ARBA00022598"/>
    </source>
</evidence>
<feature type="domain" description="Cysteinyl-tRNA synthetase class Ia DALR" evidence="15">
    <location>
        <begin position="347"/>
        <end position="402"/>
    </location>
</feature>
<dbReference type="InterPro" id="IPR015803">
    <property type="entry name" value="Cys-tRNA-ligase"/>
</dbReference>
<dbReference type="InterPro" id="IPR009080">
    <property type="entry name" value="tRNAsynth_Ia_anticodon-bd"/>
</dbReference>
<comment type="subunit">
    <text evidence="4 14">Monomer.</text>
</comment>
<dbReference type="InterPro" id="IPR024909">
    <property type="entry name" value="Cys-tRNA/MSH_ligase"/>
</dbReference>
<dbReference type="InterPro" id="IPR015273">
    <property type="entry name" value="Cys-tRNA-synt_Ia_DALR"/>
</dbReference>
<dbReference type="Gene3D" id="1.20.120.1910">
    <property type="entry name" value="Cysteine-tRNA ligase, C-terminal anti-codon recognition domain"/>
    <property type="match status" value="1"/>
</dbReference>
<evidence type="ECO:0000313" key="17">
    <source>
        <dbReference type="Proteomes" id="UP000229847"/>
    </source>
</evidence>
<feature type="short sequence motif" description="'KMSKS' region" evidence="14">
    <location>
        <begin position="268"/>
        <end position="272"/>
    </location>
</feature>
<accession>A0A2H0BIS3</accession>
<comment type="subcellular location">
    <subcellularLocation>
        <location evidence="2 14">Cytoplasm</location>
    </subcellularLocation>
</comment>
<dbReference type="Proteomes" id="UP000229847">
    <property type="component" value="Unassembled WGS sequence"/>
</dbReference>
<proteinExistence type="inferred from homology"/>
<dbReference type="NCBIfam" id="TIGR00435">
    <property type="entry name" value="cysS"/>
    <property type="match status" value="1"/>
</dbReference>
<dbReference type="GO" id="GO:0046872">
    <property type="term" value="F:metal ion binding"/>
    <property type="evidence" value="ECO:0007669"/>
    <property type="project" value="UniProtKB-KW"/>
</dbReference>
<sequence length="454" mass="53240">MSIETYNTLSRRTEEFKPIEEGKVNFFVCGPTVYDYAHIGNAKTYTQFDFIVKYLRYRDYNVFYLQNITDIDDKIIKRAQKKGVSWKELADQYTQIFMEDMRSLGNDAVTEYARAIDYIPQIVEQVRTLEDKGFAYRTSDGIYFEISKFDEYGKLSRRTEVQETDGVSRIDASPEKRGWNDFCLWKFSKPGEPSWETEIGAGRPGWHIEDTAITETFFGPQYDAHGGAVDLIFPHHEAEIAQMEAASGKSPLVRYWFHTGFLNMKDKKMSKSLGNFLTIRETIQKSDARILRFLFLSGHYRSSMDFNDEVLDQAKRSLKRIDEFIFGLDESHEVAGEEHLVENLRQEVISHLDSDFNTPRALSAIFDYIKERNQDGLAGKHTLKYFKEINAFFGFLDLAKELNDEEIERLVKLRDDYRKRKEYEKADEVKQTLIEKGIQLYDFNNETKWRRPKV</sequence>
<keyword evidence="9" id="KW-0862">Zinc</keyword>
<feature type="binding site" evidence="14">
    <location>
        <position position="271"/>
    </location>
    <ligand>
        <name>ATP</name>
        <dbReference type="ChEBI" id="CHEBI:30616"/>
    </ligand>
</feature>
<evidence type="ECO:0000256" key="3">
    <source>
        <dbReference type="ARBA" id="ARBA00005594"/>
    </source>
</evidence>
<keyword evidence="10 14" id="KW-0067">ATP-binding</keyword>
<evidence type="ECO:0000256" key="13">
    <source>
        <dbReference type="ARBA" id="ARBA00047398"/>
    </source>
</evidence>